<dbReference type="STRING" id="980251.GCA_001642875_04448"/>
<accession>A0A5B9PBD5</accession>
<dbReference type="EMBL" id="CP042912">
    <property type="protein sequence ID" value="QEG23604.1"/>
    <property type="molecule type" value="Genomic_DNA"/>
</dbReference>
<dbReference type="Proteomes" id="UP000322214">
    <property type="component" value="Chromosome"/>
</dbReference>
<dbReference type="SUPFAM" id="SSF53756">
    <property type="entry name" value="UDP-Glycosyltransferase/glycogen phosphorylase"/>
    <property type="match status" value="1"/>
</dbReference>
<gene>
    <name evidence="2" type="ORF">MFFC18_35050</name>
</gene>
<dbReference type="RefSeq" id="WP_075086274.1">
    <property type="nucleotide sequence ID" value="NZ_CP042912.1"/>
</dbReference>
<organism evidence="2 3">
    <name type="scientific">Mariniblastus fucicola</name>
    <dbReference type="NCBI Taxonomy" id="980251"/>
    <lineage>
        <taxon>Bacteria</taxon>
        <taxon>Pseudomonadati</taxon>
        <taxon>Planctomycetota</taxon>
        <taxon>Planctomycetia</taxon>
        <taxon>Pirellulales</taxon>
        <taxon>Pirellulaceae</taxon>
        <taxon>Mariniblastus</taxon>
    </lineage>
</organism>
<dbReference type="OrthoDB" id="570545at2"/>
<sequence length="501" mass="56612">MDAREENGFAVIRSEPRKVILLSSYGTGAQNGKNLGSPGYSHDIVMQLYAPLLKSWGDVISIADPWNNLESAIVDARERGLDPIHLSVIPCQDAYLSVNAPNVLMPAWEFPDIPDHDFGLNPQNDWTKVASKCDALIVSGPFTSNAFRKSGVKVPIHHVQVPTPESYFELKPWRNDQTRSIKCTGYSFQHDEKEADKIPLPIAAPHRKPKSGLKKVGRKVEKAIRDRVRATVNDELYRKISNRFKKSKKINILPARFEVDQLDLSGVVYTSIFNPNDGRKNWQDLITSFLVALGERDDATLVVKLVTRDSVAVAKFLRFYRGRDIDQRCRVIVTSEYLTDQQLVDLTEASTYYIQTTKAEGNCLPLMNFLAAGRPGISPCHSAISDYFDDEIGFVADSNPEPAAWPHDPHLRTRSTWGRLVWTSMVDQIRKSYQIAKDSPETYNEISQRSRERLRSWASPDCVQGRLIEALDDVYESRSHADPVHENVRPAEVKRPTRKAA</sequence>
<name>A0A5B9PBD5_9BACT</name>
<reference evidence="2 3" key="1">
    <citation type="submission" date="2019-08" db="EMBL/GenBank/DDBJ databases">
        <title>Deep-cultivation of Planctomycetes and their phenomic and genomic characterization uncovers novel biology.</title>
        <authorList>
            <person name="Wiegand S."/>
            <person name="Jogler M."/>
            <person name="Boedeker C."/>
            <person name="Pinto D."/>
            <person name="Vollmers J."/>
            <person name="Rivas-Marin E."/>
            <person name="Kohn T."/>
            <person name="Peeters S.H."/>
            <person name="Heuer A."/>
            <person name="Rast P."/>
            <person name="Oberbeckmann S."/>
            <person name="Bunk B."/>
            <person name="Jeske O."/>
            <person name="Meyerdierks A."/>
            <person name="Storesund J.E."/>
            <person name="Kallscheuer N."/>
            <person name="Luecker S."/>
            <person name="Lage O.M."/>
            <person name="Pohl T."/>
            <person name="Merkel B.J."/>
            <person name="Hornburger P."/>
            <person name="Mueller R.-W."/>
            <person name="Bruemmer F."/>
            <person name="Labrenz M."/>
            <person name="Spormann A.M."/>
            <person name="Op den Camp H."/>
            <person name="Overmann J."/>
            <person name="Amann R."/>
            <person name="Jetten M.S.M."/>
            <person name="Mascher T."/>
            <person name="Medema M.H."/>
            <person name="Devos D.P."/>
            <person name="Kaster A.-K."/>
            <person name="Ovreas L."/>
            <person name="Rohde M."/>
            <person name="Galperin M.Y."/>
            <person name="Jogler C."/>
        </authorList>
    </citation>
    <scope>NUCLEOTIDE SEQUENCE [LARGE SCALE GENOMIC DNA]</scope>
    <source>
        <strain evidence="2 3">FC18</strain>
    </source>
</reference>
<feature type="compositionally biased region" description="Basic and acidic residues" evidence="1">
    <location>
        <begin position="478"/>
        <end position="495"/>
    </location>
</feature>
<evidence type="ECO:0000256" key="1">
    <source>
        <dbReference type="SAM" id="MobiDB-lite"/>
    </source>
</evidence>
<evidence type="ECO:0000313" key="2">
    <source>
        <dbReference type="EMBL" id="QEG23604.1"/>
    </source>
</evidence>
<dbReference type="Gene3D" id="3.40.50.2000">
    <property type="entry name" value="Glycogen Phosphorylase B"/>
    <property type="match status" value="1"/>
</dbReference>
<dbReference type="PANTHER" id="PTHR46656:SF3">
    <property type="entry name" value="PUTATIVE-RELATED"/>
    <property type="match status" value="1"/>
</dbReference>
<dbReference type="KEGG" id="mff:MFFC18_35050"/>
<evidence type="ECO:0008006" key="4">
    <source>
        <dbReference type="Google" id="ProtNLM"/>
    </source>
</evidence>
<keyword evidence="3" id="KW-1185">Reference proteome</keyword>
<feature type="region of interest" description="Disordered" evidence="1">
    <location>
        <begin position="478"/>
        <end position="501"/>
    </location>
</feature>
<dbReference type="PANTHER" id="PTHR46656">
    <property type="entry name" value="PUTATIVE-RELATED"/>
    <property type="match status" value="1"/>
</dbReference>
<proteinExistence type="predicted"/>
<evidence type="ECO:0000313" key="3">
    <source>
        <dbReference type="Proteomes" id="UP000322214"/>
    </source>
</evidence>
<protein>
    <recommendedName>
        <fullName evidence="4">Glycosyl transferases group 1</fullName>
    </recommendedName>
</protein>
<dbReference type="AlphaFoldDB" id="A0A5B9PBD5"/>